<feature type="domain" description="Protein YjdM N-terminal" evidence="3">
    <location>
        <begin position="3"/>
        <end position="32"/>
    </location>
</feature>
<dbReference type="RefSeq" id="WP_109306960.1">
    <property type="nucleotide sequence ID" value="NZ_BJUF01000015.1"/>
</dbReference>
<evidence type="ECO:0000313" key="4">
    <source>
        <dbReference type="EMBL" id="PWI24366.1"/>
    </source>
</evidence>
<name>A0A2U3AII6_9BACL</name>
<dbReference type="SUPFAM" id="SSF57783">
    <property type="entry name" value="Zinc beta-ribbon"/>
    <property type="match status" value="1"/>
</dbReference>
<reference evidence="4 5" key="1">
    <citation type="submission" date="2018-05" db="EMBL/GenBank/DDBJ databases">
        <title>Kurthia sibirica genome sequence.</title>
        <authorList>
            <person name="Maclea K.S."/>
            <person name="Goen A.E."/>
        </authorList>
    </citation>
    <scope>NUCLEOTIDE SEQUENCE [LARGE SCALE GENOMIC DNA]</scope>
    <source>
        <strain evidence="4 5">ATCC 49154</strain>
    </source>
</reference>
<evidence type="ECO:0008006" key="6">
    <source>
        <dbReference type="Google" id="ProtNLM"/>
    </source>
</evidence>
<dbReference type="Pfam" id="PF08274">
    <property type="entry name" value="Zn_Ribbon_YjdM"/>
    <property type="match status" value="1"/>
</dbReference>
<dbReference type="SUPFAM" id="SSF82057">
    <property type="entry name" value="Prokaryotic SH3-related domain"/>
    <property type="match status" value="1"/>
</dbReference>
<proteinExistence type="inferred from homology"/>
<dbReference type="InterPro" id="IPR013988">
    <property type="entry name" value="YjdM_C"/>
</dbReference>
<comment type="similarity">
    <text evidence="1">Belongs to the YjdM family.</text>
</comment>
<dbReference type="PANTHER" id="PTHR30305:SF3">
    <property type="entry name" value="PROTEIN YJDM"/>
    <property type="match status" value="1"/>
</dbReference>
<gene>
    <name evidence="4" type="ORF">DEX24_13600</name>
</gene>
<evidence type="ECO:0000259" key="3">
    <source>
        <dbReference type="Pfam" id="PF08274"/>
    </source>
</evidence>
<protein>
    <recommendedName>
        <fullName evidence="6">Alkylphosphonate utilization protein</fullName>
    </recommendedName>
</protein>
<evidence type="ECO:0000313" key="5">
    <source>
        <dbReference type="Proteomes" id="UP000245938"/>
    </source>
</evidence>
<accession>A0A2U3AII6</accession>
<dbReference type="InterPro" id="IPR004624">
    <property type="entry name" value="YjdM"/>
</dbReference>
<dbReference type="PANTHER" id="PTHR30305">
    <property type="entry name" value="PROTEIN YJDM-RELATED"/>
    <property type="match status" value="1"/>
</dbReference>
<dbReference type="InterPro" id="IPR013987">
    <property type="entry name" value="YjdM_N"/>
</dbReference>
<organism evidence="4 5">
    <name type="scientific">Kurthia sibirica</name>
    <dbReference type="NCBI Taxonomy" id="202750"/>
    <lineage>
        <taxon>Bacteria</taxon>
        <taxon>Bacillati</taxon>
        <taxon>Bacillota</taxon>
        <taxon>Bacilli</taxon>
        <taxon>Bacillales</taxon>
        <taxon>Caryophanaceae</taxon>
        <taxon>Kurthia</taxon>
    </lineage>
</organism>
<feature type="domain" description="Protein YjdM C-terminal" evidence="2">
    <location>
        <begin position="45"/>
        <end position="112"/>
    </location>
</feature>
<dbReference type="AlphaFoldDB" id="A0A2U3AII6"/>
<keyword evidence="5" id="KW-1185">Reference proteome</keyword>
<evidence type="ECO:0000256" key="1">
    <source>
        <dbReference type="ARBA" id="ARBA00009248"/>
    </source>
</evidence>
<dbReference type="Gene3D" id="2.20.25.10">
    <property type="match status" value="1"/>
</dbReference>
<evidence type="ECO:0000259" key="2">
    <source>
        <dbReference type="Pfam" id="PF03831"/>
    </source>
</evidence>
<dbReference type="OrthoDB" id="9810131at2"/>
<dbReference type="Pfam" id="PF03831">
    <property type="entry name" value="YjdM"/>
    <property type="match status" value="1"/>
</dbReference>
<dbReference type="EMBL" id="QFVR01000022">
    <property type="protein sequence ID" value="PWI24366.1"/>
    <property type="molecule type" value="Genomic_DNA"/>
</dbReference>
<dbReference type="Gene3D" id="2.30.30.40">
    <property type="entry name" value="SH3 Domains"/>
    <property type="match status" value="1"/>
</dbReference>
<sequence length="113" mass="12344">MDQFPNCPQCQSAYTYEDGAVFVCPECGNEWTAHEEKEAAEASIIRDSVGNPLAEGDTIIVAKDLNLKGAQSNLKVGTKVKNIRFVDVAGHDIEGKTDSHGVIYIKSIYVKKL</sequence>
<comment type="caution">
    <text evidence="4">The sequence shown here is derived from an EMBL/GenBank/DDBJ whole genome shotgun (WGS) entry which is preliminary data.</text>
</comment>
<dbReference type="Proteomes" id="UP000245938">
    <property type="component" value="Unassembled WGS sequence"/>
</dbReference>
<dbReference type="NCBIfam" id="TIGR00686">
    <property type="entry name" value="phnA"/>
    <property type="match status" value="1"/>
</dbReference>